<evidence type="ECO:0000256" key="5">
    <source>
        <dbReference type="ARBA" id="ARBA00022692"/>
    </source>
</evidence>
<evidence type="ECO:0000256" key="8">
    <source>
        <dbReference type="SAM" id="Phobius"/>
    </source>
</evidence>
<organism evidence="10 11">
    <name type="scientific">Acinetobacter towneri</name>
    <dbReference type="NCBI Taxonomy" id="202956"/>
    <lineage>
        <taxon>Bacteria</taxon>
        <taxon>Pseudomonadati</taxon>
        <taxon>Pseudomonadota</taxon>
        <taxon>Gammaproteobacteria</taxon>
        <taxon>Moraxellales</taxon>
        <taxon>Moraxellaceae</taxon>
        <taxon>Acinetobacter</taxon>
    </lineage>
</organism>
<dbReference type="Gene3D" id="1.20.1250.20">
    <property type="entry name" value="MFS general substrate transporter like domains"/>
    <property type="match status" value="2"/>
</dbReference>
<accession>A0AAP9KK69</accession>
<dbReference type="PIRSF" id="PIRSF004925">
    <property type="entry name" value="HcaT"/>
    <property type="match status" value="1"/>
</dbReference>
<keyword evidence="6 8" id="KW-1133">Transmembrane helix</keyword>
<dbReference type="RefSeq" id="WP_096901597.1">
    <property type="nucleotide sequence ID" value="NZ_AP031566.1"/>
</dbReference>
<name>A0AAP9KK69_9GAMM</name>
<feature type="transmembrane region" description="Helical" evidence="8">
    <location>
        <begin position="135"/>
        <end position="154"/>
    </location>
</feature>
<dbReference type="Pfam" id="PF12832">
    <property type="entry name" value="MFS_1_like"/>
    <property type="match status" value="1"/>
</dbReference>
<feature type="transmembrane region" description="Helical" evidence="8">
    <location>
        <begin position="160"/>
        <end position="178"/>
    </location>
</feature>
<evidence type="ECO:0000256" key="4">
    <source>
        <dbReference type="ARBA" id="ARBA00022519"/>
    </source>
</evidence>
<proteinExistence type="predicted"/>
<feature type="transmembrane region" description="Helical" evidence="8">
    <location>
        <begin position="72"/>
        <end position="92"/>
    </location>
</feature>
<dbReference type="NCBIfam" id="NF037955">
    <property type="entry name" value="mfs"/>
    <property type="match status" value="1"/>
</dbReference>
<dbReference type="InterPro" id="IPR024989">
    <property type="entry name" value="MFS_assoc_dom"/>
</dbReference>
<dbReference type="Proteomes" id="UP000405075">
    <property type="component" value="Chromosome"/>
</dbReference>
<evidence type="ECO:0000256" key="3">
    <source>
        <dbReference type="ARBA" id="ARBA00022475"/>
    </source>
</evidence>
<evidence type="ECO:0000313" key="10">
    <source>
        <dbReference type="EMBL" id="QGM28844.1"/>
    </source>
</evidence>
<keyword evidence="7 8" id="KW-0472">Membrane</keyword>
<dbReference type="PROSITE" id="PS50850">
    <property type="entry name" value="MFS"/>
    <property type="match status" value="1"/>
</dbReference>
<reference evidence="11" key="1">
    <citation type="submission" date="2019-11" db="EMBL/GenBank/DDBJ databases">
        <title>Escherichia coli 1916D6.</title>
        <authorList>
            <person name="Yao H."/>
            <person name="Du X."/>
            <person name="Yu R."/>
            <person name="Li A."/>
        </authorList>
    </citation>
    <scope>NUCLEOTIDE SEQUENCE [LARGE SCALE GENOMIC DNA]</scope>
    <source>
        <strain evidence="11">19110F47</strain>
    </source>
</reference>
<evidence type="ECO:0000256" key="6">
    <source>
        <dbReference type="ARBA" id="ARBA00022989"/>
    </source>
</evidence>
<sequence>MQALNISTRLGGFYFFYYAIVGTFLPFWSLYLEDQGFNYQEIGVLSSIAILTRFFAPFIWGWIADKSGKRMLLVRIATWMEASIWLLIFIVPNSFQSVALLMLIFSFFQNAILAQFEGVTLFWLGEKRAELYGKVRKWGSIGFIVGVFGIGAILEIIPISMLPMLLLSISLLAFLWSFSIQEPSTAPIAQKQLEPLLPILKRPVVYSFFIIELILLFSHAPFYSFYSNFLSQAGFSTSQIGLLWSVGVVAEIIMFAYASLFLKRWSWRSLVAVCLILTGLRWVIVGLFPSIFFAHFFAQSIHAFSFGLFHIIAMRVIFQNFSAGQQGRGQALYSTMWGLGVALGSILAGHYWDIVSGEWIFIFAGLSTLVGLCFIWGLPKQLESQSMSSDTKA</sequence>
<dbReference type="PANTHER" id="PTHR23522:SF10">
    <property type="entry name" value="3-PHENYLPROPIONIC ACID TRANSPORTER-RELATED"/>
    <property type="match status" value="1"/>
</dbReference>
<evidence type="ECO:0000256" key="2">
    <source>
        <dbReference type="ARBA" id="ARBA00022448"/>
    </source>
</evidence>
<dbReference type="SUPFAM" id="SSF103473">
    <property type="entry name" value="MFS general substrate transporter"/>
    <property type="match status" value="1"/>
</dbReference>
<keyword evidence="2" id="KW-0813">Transport</keyword>
<dbReference type="AlphaFoldDB" id="A0AAP9KK69"/>
<protein>
    <submittedName>
        <fullName evidence="10">MFS transporter</fullName>
    </submittedName>
</protein>
<feature type="transmembrane region" description="Helical" evidence="8">
    <location>
        <begin position="199"/>
        <end position="222"/>
    </location>
</feature>
<dbReference type="GO" id="GO:0005886">
    <property type="term" value="C:plasma membrane"/>
    <property type="evidence" value="ECO:0007669"/>
    <property type="project" value="UniProtKB-SubCell"/>
</dbReference>
<dbReference type="PANTHER" id="PTHR23522">
    <property type="entry name" value="BLL5896 PROTEIN"/>
    <property type="match status" value="1"/>
</dbReference>
<evidence type="ECO:0000259" key="9">
    <source>
        <dbReference type="PROSITE" id="PS50850"/>
    </source>
</evidence>
<feature type="transmembrane region" description="Helical" evidence="8">
    <location>
        <begin position="242"/>
        <end position="262"/>
    </location>
</feature>
<evidence type="ECO:0000313" key="11">
    <source>
        <dbReference type="Proteomes" id="UP000405075"/>
    </source>
</evidence>
<dbReference type="EMBL" id="CP046045">
    <property type="protein sequence ID" value="QGM28844.1"/>
    <property type="molecule type" value="Genomic_DNA"/>
</dbReference>
<feature type="transmembrane region" description="Helical" evidence="8">
    <location>
        <begin position="98"/>
        <end position="123"/>
    </location>
</feature>
<dbReference type="GO" id="GO:0015528">
    <property type="term" value="F:lactose:proton symporter activity"/>
    <property type="evidence" value="ECO:0007669"/>
    <property type="project" value="TreeGrafter"/>
</dbReference>
<feature type="transmembrane region" description="Helical" evidence="8">
    <location>
        <begin position="269"/>
        <end position="294"/>
    </location>
</feature>
<comment type="subcellular location">
    <subcellularLocation>
        <location evidence="1">Cell inner membrane</location>
        <topology evidence="1">Multi-pass membrane protein</topology>
    </subcellularLocation>
</comment>
<feature type="transmembrane region" description="Helical" evidence="8">
    <location>
        <begin position="330"/>
        <end position="352"/>
    </location>
</feature>
<feature type="transmembrane region" description="Helical" evidence="8">
    <location>
        <begin position="42"/>
        <end position="60"/>
    </location>
</feature>
<gene>
    <name evidence="10" type="ORF">GJD93_07945</name>
</gene>
<keyword evidence="3" id="KW-1003">Cell membrane</keyword>
<dbReference type="InterPro" id="IPR026032">
    <property type="entry name" value="HcaT-like"/>
</dbReference>
<feature type="transmembrane region" description="Helical" evidence="8">
    <location>
        <begin position="12"/>
        <end position="30"/>
    </location>
</feature>
<feature type="transmembrane region" description="Helical" evidence="8">
    <location>
        <begin position="300"/>
        <end position="318"/>
    </location>
</feature>
<dbReference type="InterPro" id="IPR036259">
    <property type="entry name" value="MFS_trans_sf"/>
</dbReference>
<keyword evidence="4" id="KW-0997">Cell inner membrane</keyword>
<feature type="domain" description="Major facilitator superfamily (MFS) profile" evidence="9">
    <location>
        <begin position="204"/>
        <end position="393"/>
    </location>
</feature>
<evidence type="ECO:0000256" key="1">
    <source>
        <dbReference type="ARBA" id="ARBA00004429"/>
    </source>
</evidence>
<keyword evidence="5 8" id="KW-0812">Transmembrane</keyword>
<dbReference type="InterPro" id="IPR020846">
    <property type="entry name" value="MFS_dom"/>
</dbReference>
<evidence type="ECO:0000256" key="7">
    <source>
        <dbReference type="ARBA" id="ARBA00023136"/>
    </source>
</evidence>
<feature type="transmembrane region" description="Helical" evidence="8">
    <location>
        <begin position="358"/>
        <end position="378"/>
    </location>
</feature>
<dbReference type="GO" id="GO:0030395">
    <property type="term" value="F:lactose binding"/>
    <property type="evidence" value="ECO:0007669"/>
    <property type="project" value="TreeGrafter"/>
</dbReference>